<comment type="subcellular location">
    <subcellularLocation>
        <location evidence="8">Cytoplasm</location>
    </subcellularLocation>
</comment>
<dbReference type="InterPro" id="IPR015947">
    <property type="entry name" value="PUA-like_sf"/>
</dbReference>
<dbReference type="PANTHER" id="PTHR43654">
    <property type="entry name" value="GLUTAMATE 5-KINASE"/>
    <property type="match status" value="1"/>
</dbReference>
<dbReference type="PROSITE" id="PS00902">
    <property type="entry name" value="GLUTAMATE_5_KINASE"/>
    <property type="match status" value="1"/>
</dbReference>
<comment type="pathway">
    <text evidence="8">Amino-acid biosynthesis; L-proline biosynthesis; L-glutamate 5-semialdehyde from L-glutamate: step 1/2.</text>
</comment>
<evidence type="ECO:0000256" key="7">
    <source>
        <dbReference type="ARBA" id="ARBA00022840"/>
    </source>
</evidence>
<evidence type="ECO:0000256" key="6">
    <source>
        <dbReference type="ARBA" id="ARBA00022777"/>
    </source>
</evidence>
<feature type="binding site" evidence="8">
    <location>
        <position position="15"/>
    </location>
    <ligand>
        <name>ATP</name>
        <dbReference type="ChEBI" id="CHEBI:30616"/>
    </ligand>
</feature>
<feature type="binding site" evidence="8">
    <location>
        <position position="143"/>
    </location>
    <ligand>
        <name>substrate</name>
    </ligand>
</feature>
<comment type="catalytic activity">
    <reaction evidence="8">
        <text>L-glutamate + ATP = L-glutamyl 5-phosphate + ADP</text>
        <dbReference type="Rhea" id="RHEA:14877"/>
        <dbReference type="ChEBI" id="CHEBI:29985"/>
        <dbReference type="ChEBI" id="CHEBI:30616"/>
        <dbReference type="ChEBI" id="CHEBI:58274"/>
        <dbReference type="ChEBI" id="CHEBI:456216"/>
        <dbReference type="EC" id="2.7.2.11"/>
    </reaction>
</comment>
<evidence type="ECO:0000259" key="9">
    <source>
        <dbReference type="SMART" id="SM00359"/>
    </source>
</evidence>
<dbReference type="GO" id="GO:0005829">
    <property type="term" value="C:cytosol"/>
    <property type="evidence" value="ECO:0007669"/>
    <property type="project" value="TreeGrafter"/>
</dbReference>
<evidence type="ECO:0000256" key="4">
    <source>
        <dbReference type="ARBA" id="ARBA00022679"/>
    </source>
</evidence>
<keyword evidence="2 8" id="KW-0028">Amino-acid biosynthesis</keyword>
<dbReference type="InterPro" id="IPR005715">
    <property type="entry name" value="Glu_5kinase/COase_Synthase"/>
</dbReference>
<dbReference type="Pfam" id="PF00696">
    <property type="entry name" value="AA_kinase"/>
    <property type="match status" value="1"/>
</dbReference>
<dbReference type="Gene3D" id="2.30.130.10">
    <property type="entry name" value="PUA domain"/>
    <property type="match status" value="1"/>
</dbReference>
<dbReference type="EC" id="2.7.2.11" evidence="8"/>
<dbReference type="GO" id="GO:0003723">
    <property type="term" value="F:RNA binding"/>
    <property type="evidence" value="ECO:0007669"/>
    <property type="project" value="InterPro"/>
</dbReference>
<dbReference type="FunFam" id="3.40.1160.10:FF:000018">
    <property type="entry name" value="Glutamate 5-kinase"/>
    <property type="match status" value="1"/>
</dbReference>
<keyword evidence="5 8" id="KW-0547">Nucleotide-binding</keyword>
<evidence type="ECO:0000256" key="5">
    <source>
        <dbReference type="ARBA" id="ARBA00022741"/>
    </source>
</evidence>
<dbReference type="RefSeq" id="WP_104507848.1">
    <property type="nucleotide sequence ID" value="NZ_JACIGC010000019.1"/>
</dbReference>
<dbReference type="CDD" id="cd04242">
    <property type="entry name" value="AAK_G5K_ProB"/>
    <property type="match status" value="1"/>
</dbReference>
<gene>
    <name evidence="8" type="primary">proB</name>
    <name evidence="10" type="ORF">CCR94_10710</name>
</gene>
<dbReference type="GO" id="GO:0055129">
    <property type="term" value="P:L-proline biosynthetic process"/>
    <property type="evidence" value="ECO:0007669"/>
    <property type="project" value="UniProtKB-UniRule"/>
</dbReference>
<name>A0A2S6N8K7_9HYPH</name>
<organism evidence="10 11">
    <name type="scientific">Rhodoblastus sphagnicola</name>
    <dbReference type="NCBI Taxonomy" id="333368"/>
    <lineage>
        <taxon>Bacteria</taxon>
        <taxon>Pseudomonadati</taxon>
        <taxon>Pseudomonadota</taxon>
        <taxon>Alphaproteobacteria</taxon>
        <taxon>Hyphomicrobiales</taxon>
        <taxon>Rhodoblastaceae</taxon>
        <taxon>Rhodoblastus</taxon>
    </lineage>
</organism>
<keyword evidence="11" id="KW-1185">Reference proteome</keyword>
<accession>A0A2S6N8K7</accession>
<dbReference type="SMART" id="SM00359">
    <property type="entry name" value="PUA"/>
    <property type="match status" value="1"/>
</dbReference>
<dbReference type="Pfam" id="PF01472">
    <property type="entry name" value="PUA"/>
    <property type="match status" value="1"/>
</dbReference>
<dbReference type="InterPro" id="IPR001048">
    <property type="entry name" value="Asp/Glu/Uridylate_kinase"/>
</dbReference>
<comment type="similarity">
    <text evidence="8">Belongs to the glutamate 5-kinase family.</text>
</comment>
<evidence type="ECO:0000256" key="3">
    <source>
        <dbReference type="ARBA" id="ARBA00022650"/>
    </source>
</evidence>
<dbReference type="InterPro" id="IPR011529">
    <property type="entry name" value="Glu_5kinase"/>
</dbReference>
<dbReference type="InterPro" id="IPR019797">
    <property type="entry name" value="Glutamate_5-kinase_CS"/>
</dbReference>
<dbReference type="InterPro" id="IPR001057">
    <property type="entry name" value="Glu/AcGlu_kinase"/>
</dbReference>
<dbReference type="InterPro" id="IPR041739">
    <property type="entry name" value="G5K_ProB"/>
</dbReference>
<evidence type="ECO:0000256" key="1">
    <source>
        <dbReference type="ARBA" id="ARBA00022490"/>
    </source>
</evidence>
<proteinExistence type="inferred from homology"/>
<feature type="binding site" evidence="8">
    <location>
        <begin position="175"/>
        <end position="176"/>
    </location>
    <ligand>
        <name>ATP</name>
        <dbReference type="ChEBI" id="CHEBI:30616"/>
    </ligand>
</feature>
<protein>
    <recommendedName>
        <fullName evidence="8">Glutamate 5-kinase</fullName>
        <ecNumber evidence="8">2.7.2.11</ecNumber>
    </recommendedName>
    <alternativeName>
        <fullName evidence="8">Gamma-glutamyl kinase</fullName>
        <shortName evidence="8">GK</shortName>
    </alternativeName>
</protein>
<keyword evidence="3 8" id="KW-0641">Proline biosynthesis</keyword>
<feature type="binding site" evidence="8">
    <location>
        <position position="56"/>
    </location>
    <ligand>
        <name>substrate</name>
    </ligand>
</feature>
<dbReference type="CDD" id="cd21157">
    <property type="entry name" value="PUA_G5K"/>
    <property type="match status" value="1"/>
</dbReference>
<evidence type="ECO:0000313" key="11">
    <source>
        <dbReference type="Proteomes" id="UP000239089"/>
    </source>
</evidence>
<dbReference type="NCBIfam" id="TIGR01027">
    <property type="entry name" value="proB"/>
    <property type="match status" value="1"/>
</dbReference>
<dbReference type="InterPro" id="IPR002478">
    <property type="entry name" value="PUA"/>
</dbReference>
<dbReference type="PROSITE" id="PS50890">
    <property type="entry name" value="PUA"/>
    <property type="match status" value="1"/>
</dbReference>
<dbReference type="OrthoDB" id="9804434at2"/>
<keyword evidence="7 8" id="KW-0067">ATP-binding</keyword>
<dbReference type="SUPFAM" id="SSF88697">
    <property type="entry name" value="PUA domain-like"/>
    <property type="match status" value="1"/>
</dbReference>
<comment type="function">
    <text evidence="8">Catalyzes the transfer of a phosphate group to glutamate to form L-glutamate 5-phosphate.</text>
</comment>
<comment type="caution">
    <text evidence="10">The sequence shown here is derived from an EMBL/GenBank/DDBJ whole genome shotgun (WGS) entry which is preliminary data.</text>
</comment>
<dbReference type="GO" id="GO:0005524">
    <property type="term" value="F:ATP binding"/>
    <property type="evidence" value="ECO:0007669"/>
    <property type="project" value="UniProtKB-KW"/>
</dbReference>
<dbReference type="EMBL" id="NHSJ01000069">
    <property type="protein sequence ID" value="PPQ30944.1"/>
    <property type="molecule type" value="Genomic_DNA"/>
</dbReference>
<dbReference type="SUPFAM" id="SSF53633">
    <property type="entry name" value="Carbamate kinase-like"/>
    <property type="match status" value="1"/>
</dbReference>
<feature type="binding site" evidence="8">
    <location>
        <position position="155"/>
    </location>
    <ligand>
        <name>substrate</name>
    </ligand>
</feature>
<dbReference type="AlphaFoldDB" id="A0A2S6N8K7"/>
<evidence type="ECO:0000313" key="10">
    <source>
        <dbReference type="EMBL" id="PPQ30944.1"/>
    </source>
</evidence>
<evidence type="ECO:0000256" key="8">
    <source>
        <dbReference type="HAMAP-Rule" id="MF_00456"/>
    </source>
</evidence>
<dbReference type="InterPro" id="IPR036974">
    <property type="entry name" value="PUA_sf"/>
</dbReference>
<keyword evidence="1 8" id="KW-0963">Cytoplasm</keyword>
<dbReference type="InterPro" id="IPR036393">
    <property type="entry name" value="AceGlu_kinase-like_sf"/>
</dbReference>
<sequence length="381" mass="40146">MFLPSLHDFKRIVVKVGSSLLVDSKRGAARRDWLHGLADDLAGLHRGGTDILVVSSGAIALGRSVLGLPHGALRLEDSQAAASVGQIALSRIWAEAFAERGIVAGQILVTWQDTEERRRYLNARETLSRLLVLRAAPVINENDTVATGEIRYGDNDRLAARVATMASADLLILLSDITGLYDAPPANNPDAQLIPVVPRISAEIEAMAGGAASELSRGGMRTKIEAAKIATSGGAHMVIADGRPSNPVGRILQGDPCTWFLTPSTPVTARKKWIAGSLAPQGVVTIDDGAARALASGASLLPAGVTAVEGDFCRGDSVIVRDLHGGEIGRGLVGYDVGMARKVIGRNSRHIAEVLGVEGRTEMIHRDDLVLAGDLSLVSEH</sequence>
<dbReference type="HAMAP" id="MF_00456">
    <property type="entry name" value="ProB"/>
    <property type="match status" value="1"/>
</dbReference>
<dbReference type="Proteomes" id="UP000239089">
    <property type="component" value="Unassembled WGS sequence"/>
</dbReference>
<dbReference type="PRINTS" id="PR00474">
    <property type="entry name" value="GLU5KINASE"/>
</dbReference>
<dbReference type="Gene3D" id="3.40.1160.10">
    <property type="entry name" value="Acetylglutamate kinase-like"/>
    <property type="match status" value="1"/>
</dbReference>
<dbReference type="PIRSF" id="PIRSF000729">
    <property type="entry name" value="GK"/>
    <property type="match status" value="1"/>
</dbReference>
<keyword evidence="6 8" id="KW-0418">Kinase</keyword>
<dbReference type="PANTHER" id="PTHR43654:SF1">
    <property type="entry name" value="ISOPENTENYL PHOSPHATE KINASE"/>
    <property type="match status" value="1"/>
</dbReference>
<dbReference type="UniPathway" id="UPA00098">
    <property type="reaction ID" value="UER00359"/>
</dbReference>
<comment type="caution">
    <text evidence="8">Lacks conserved residue(s) required for the propagation of feature annotation.</text>
</comment>
<evidence type="ECO:0000256" key="2">
    <source>
        <dbReference type="ARBA" id="ARBA00022605"/>
    </source>
</evidence>
<keyword evidence="4 8" id="KW-0808">Transferase</keyword>
<dbReference type="GO" id="GO:0004349">
    <property type="term" value="F:glutamate 5-kinase activity"/>
    <property type="evidence" value="ECO:0007669"/>
    <property type="project" value="UniProtKB-UniRule"/>
</dbReference>
<reference evidence="10 11" key="1">
    <citation type="journal article" date="2018" name="Arch. Microbiol.">
        <title>New insights into the metabolic potential of the phototrophic purple bacterium Rhodopila globiformis DSM 161(T) from its draft genome sequence and evidence for a vanadium-dependent nitrogenase.</title>
        <authorList>
            <person name="Imhoff J.F."/>
            <person name="Rahn T."/>
            <person name="Kunzel S."/>
            <person name="Neulinger S.C."/>
        </authorList>
    </citation>
    <scope>NUCLEOTIDE SEQUENCE [LARGE SCALE GENOMIC DNA]</scope>
    <source>
        <strain evidence="10 11">DSM 16996</strain>
    </source>
</reference>
<feature type="domain" description="PUA" evidence="9">
    <location>
        <begin position="282"/>
        <end position="364"/>
    </location>
</feature>